<organism evidence="1 2">
    <name type="scientific">Pseudoalteromonas viridis</name>
    <dbReference type="NCBI Taxonomy" id="339617"/>
    <lineage>
        <taxon>Bacteria</taxon>
        <taxon>Pseudomonadati</taxon>
        <taxon>Pseudomonadota</taxon>
        <taxon>Gammaproteobacteria</taxon>
        <taxon>Alteromonadales</taxon>
        <taxon>Pseudoalteromonadaceae</taxon>
        <taxon>Pseudoalteromonas</taxon>
    </lineage>
</organism>
<name>A0ABX7V874_9GAMM</name>
<gene>
    <name evidence="1" type="ORF">J5X90_08805</name>
</gene>
<proteinExistence type="predicted"/>
<dbReference type="EMBL" id="CP072425">
    <property type="protein sequence ID" value="QTL37101.1"/>
    <property type="molecule type" value="Genomic_DNA"/>
</dbReference>
<reference evidence="1 2" key="1">
    <citation type="submission" date="2021-03" db="EMBL/GenBank/DDBJ databases">
        <title>Complete Genome of Pseudoalteromonas viridis Strain BBR56, a new biocontrol bacterial candidate.</title>
        <authorList>
            <person name="Handayani D.P."/>
            <person name="Isnansetyo A."/>
            <person name="Istiqomah I."/>
            <person name="Jumina J."/>
        </authorList>
    </citation>
    <scope>NUCLEOTIDE SEQUENCE [LARGE SCALE GENOMIC DNA]</scope>
    <source>
        <strain evidence="1 2">BBR56</strain>
    </source>
</reference>
<dbReference type="Proteomes" id="UP000665025">
    <property type="component" value="Chromosome 1"/>
</dbReference>
<keyword evidence="2" id="KW-1185">Reference proteome</keyword>
<evidence type="ECO:0000313" key="2">
    <source>
        <dbReference type="Proteomes" id="UP000665025"/>
    </source>
</evidence>
<protein>
    <submittedName>
        <fullName evidence="1">Uncharacterized protein</fullName>
    </submittedName>
</protein>
<sequence length="121" mass="13099">MNYLKTTLLMLAFLVPMLSHGKGYMTGLYDTTASVSGVFVHSNGGITLFVKGLERKAGSCDNIGNVHIRADNPAKSHFLSVALTAFAAEKKIGLYMAGCEIIPFWAGTATYPIISELWIIK</sequence>
<dbReference type="RefSeq" id="WP_209053405.1">
    <property type="nucleotide sequence ID" value="NZ_CP072425.1"/>
</dbReference>
<accession>A0ABX7V874</accession>
<evidence type="ECO:0000313" key="1">
    <source>
        <dbReference type="EMBL" id="QTL37101.1"/>
    </source>
</evidence>